<keyword evidence="1" id="KW-0106">Calcium</keyword>
<dbReference type="InParanoid" id="G0R3F0"/>
<dbReference type="PROSITE" id="PS00018">
    <property type="entry name" value="EF_HAND_1"/>
    <property type="match status" value="3"/>
</dbReference>
<proteinExistence type="predicted"/>
<dbReference type="PANTHER" id="PTHR19972:SF10">
    <property type="entry name" value="CALBINDIN-32"/>
    <property type="match status" value="1"/>
</dbReference>
<dbReference type="GeneID" id="14904080"/>
<dbReference type="SUPFAM" id="SSF47473">
    <property type="entry name" value="EF-hand"/>
    <property type="match status" value="1"/>
</dbReference>
<evidence type="ECO:0000259" key="2">
    <source>
        <dbReference type="PROSITE" id="PS50222"/>
    </source>
</evidence>
<feature type="domain" description="EF-hand" evidence="2">
    <location>
        <begin position="14"/>
        <end position="49"/>
    </location>
</feature>
<dbReference type="PROSITE" id="PS50222">
    <property type="entry name" value="EF_HAND_2"/>
    <property type="match status" value="3"/>
</dbReference>
<dbReference type="OMA" id="EFINACC"/>
<dbReference type="GO" id="GO:0051480">
    <property type="term" value="P:regulation of cytosolic calcium ion concentration"/>
    <property type="evidence" value="ECO:0007669"/>
    <property type="project" value="TreeGrafter"/>
</dbReference>
<dbReference type="GO" id="GO:0005829">
    <property type="term" value="C:cytosol"/>
    <property type="evidence" value="ECO:0007669"/>
    <property type="project" value="TreeGrafter"/>
</dbReference>
<dbReference type="GO" id="GO:0005634">
    <property type="term" value="C:nucleus"/>
    <property type="evidence" value="ECO:0007669"/>
    <property type="project" value="TreeGrafter"/>
</dbReference>
<gene>
    <name evidence="3" type="ORF">IMG5_185030</name>
</gene>
<dbReference type="OrthoDB" id="428774at2759"/>
<dbReference type="SMART" id="SM00054">
    <property type="entry name" value="EFh"/>
    <property type="match status" value="3"/>
</dbReference>
<name>G0R3F0_ICHMU</name>
<dbReference type="AlphaFoldDB" id="G0R3F0"/>
<dbReference type="InterPro" id="IPR011992">
    <property type="entry name" value="EF-hand-dom_pair"/>
</dbReference>
<accession>G0R3F0</accession>
<evidence type="ECO:0000313" key="4">
    <source>
        <dbReference type="Proteomes" id="UP000008983"/>
    </source>
</evidence>
<dbReference type="Pfam" id="PF13499">
    <property type="entry name" value="EF-hand_7"/>
    <property type="match status" value="2"/>
</dbReference>
<organism evidence="3 4">
    <name type="scientific">Ichthyophthirius multifiliis</name>
    <name type="common">White spot disease agent</name>
    <name type="synonym">Ich</name>
    <dbReference type="NCBI Taxonomy" id="5932"/>
    <lineage>
        <taxon>Eukaryota</taxon>
        <taxon>Sar</taxon>
        <taxon>Alveolata</taxon>
        <taxon>Ciliophora</taxon>
        <taxon>Intramacronucleata</taxon>
        <taxon>Oligohymenophorea</taxon>
        <taxon>Hymenostomatida</taxon>
        <taxon>Ophryoglenina</taxon>
        <taxon>Ichthyophthirius</taxon>
    </lineage>
</organism>
<dbReference type="Gene3D" id="1.10.238.10">
    <property type="entry name" value="EF-hand"/>
    <property type="match status" value="2"/>
</dbReference>
<dbReference type="EMBL" id="GL984301">
    <property type="protein sequence ID" value="EGR28001.1"/>
    <property type="molecule type" value="Genomic_DNA"/>
</dbReference>
<feature type="domain" description="EF-hand" evidence="2">
    <location>
        <begin position="95"/>
        <end position="130"/>
    </location>
</feature>
<dbReference type="InterPro" id="IPR051001">
    <property type="entry name" value="Calbindin_Ca-bind"/>
</dbReference>
<dbReference type="RefSeq" id="XP_004027346.1">
    <property type="nucleotide sequence ID" value="XM_004027297.1"/>
</dbReference>
<dbReference type="InterPro" id="IPR002048">
    <property type="entry name" value="EF_hand_dom"/>
</dbReference>
<evidence type="ECO:0000256" key="1">
    <source>
        <dbReference type="ARBA" id="ARBA00022837"/>
    </source>
</evidence>
<dbReference type="Proteomes" id="UP000008983">
    <property type="component" value="Unassembled WGS sequence"/>
</dbReference>
<dbReference type="eggNOG" id="ENOG502SPAU">
    <property type="taxonomic scope" value="Eukaryota"/>
</dbReference>
<dbReference type="InterPro" id="IPR018247">
    <property type="entry name" value="EF_Hand_1_Ca_BS"/>
</dbReference>
<reference evidence="3 4" key="1">
    <citation type="submission" date="2011-07" db="EMBL/GenBank/DDBJ databases">
        <authorList>
            <person name="Coyne R."/>
            <person name="Brami D."/>
            <person name="Johnson J."/>
            <person name="Hostetler J."/>
            <person name="Hannick L."/>
            <person name="Clark T."/>
            <person name="Cassidy-Hanley D."/>
            <person name="Inman J."/>
        </authorList>
    </citation>
    <scope>NUCLEOTIDE SEQUENCE [LARGE SCALE GENOMIC DNA]</scope>
    <source>
        <strain evidence="3 4">G5</strain>
    </source>
</reference>
<dbReference type="PANTHER" id="PTHR19972">
    <property type="entry name" value="CALBINDIN"/>
    <property type="match status" value="1"/>
</dbReference>
<keyword evidence="4" id="KW-1185">Reference proteome</keyword>
<dbReference type="GO" id="GO:0005509">
    <property type="term" value="F:calcium ion binding"/>
    <property type="evidence" value="ECO:0007669"/>
    <property type="project" value="InterPro"/>
</dbReference>
<feature type="domain" description="EF-hand" evidence="2">
    <location>
        <begin position="138"/>
        <end position="173"/>
    </location>
</feature>
<protein>
    <recommendedName>
        <fullName evidence="2">EF-hand domain-containing protein</fullName>
    </recommendedName>
</protein>
<evidence type="ECO:0000313" key="3">
    <source>
        <dbReference type="EMBL" id="EGR28001.1"/>
    </source>
</evidence>
<sequence length="185" mass="21896">MQIKTNIINSEIENAKFVARRIFENYDKGKKGYLELQDLDPMVKDAYQSFHIDYYGQNNHIETYKSVLDTNNDGRVTYQDIENLCLKYLCGIEHDQEEKARRLFNKYDIDKGGFLEQNEIILLIKDTYNEMKLTNYQPTQEDLRVWLLMADSNTDGRISLEEYENIVIKSLRNAGIKIEQQKMVF</sequence>